<accession>F5XQK7</accession>
<evidence type="ECO:0000259" key="1">
    <source>
        <dbReference type="Pfam" id="PF01636"/>
    </source>
</evidence>
<protein>
    <recommendedName>
        <fullName evidence="1">Aminoglycoside phosphotransferase domain-containing protein</fullName>
    </recommendedName>
</protein>
<dbReference type="HOGENOM" id="CLU_890842_0_0_11"/>
<name>F5XQK7_MICPN</name>
<dbReference type="EMBL" id="AP012204">
    <property type="protein sequence ID" value="BAK34507.1"/>
    <property type="molecule type" value="Genomic_DNA"/>
</dbReference>
<reference evidence="2 3" key="1">
    <citation type="submission" date="2011-05" db="EMBL/GenBank/DDBJ databases">
        <title>Whole genome sequence of Microlunatus phosphovorus NM-1.</title>
        <authorList>
            <person name="Hosoyama A."/>
            <person name="Sasaki K."/>
            <person name="Harada T."/>
            <person name="Igarashi R."/>
            <person name="Kawakoshi A."/>
            <person name="Sasagawa M."/>
            <person name="Fukada J."/>
            <person name="Nakamura S."/>
            <person name="Katano Y."/>
            <person name="Hanada S."/>
            <person name="Kamagata Y."/>
            <person name="Nakamura N."/>
            <person name="Yamazaki S."/>
            <person name="Fujita N."/>
        </authorList>
    </citation>
    <scope>NUCLEOTIDE SEQUENCE [LARGE SCALE GENOMIC DNA]</scope>
    <source>
        <strain evidence="3">ATCC 700054 / DSM 10555 / JCM 9379 / NBRC 101784 / NCIMB 13414 / VKM Ac-1990 / NM-1</strain>
    </source>
</reference>
<dbReference type="eggNOG" id="COG2334">
    <property type="taxonomic scope" value="Bacteria"/>
</dbReference>
<dbReference type="SUPFAM" id="SSF56112">
    <property type="entry name" value="Protein kinase-like (PK-like)"/>
    <property type="match status" value="1"/>
</dbReference>
<dbReference type="STRING" id="1032480.MLP_14930"/>
<dbReference type="InterPro" id="IPR002575">
    <property type="entry name" value="Aminoglycoside_PTrfase"/>
</dbReference>
<dbReference type="AlphaFoldDB" id="F5XQK7"/>
<evidence type="ECO:0000313" key="2">
    <source>
        <dbReference type="EMBL" id="BAK34507.1"/>
    </source>
</evidence>
<dbReference type="Gene3D" id="3.90.1200.10">
    <property type="match status" value="1"/>
</dbReference>
<dbReference type="Proteomes" id="UP000007947">
    <property type="component" value="Chromosome"/>
</dbReference>
<proteinExistence type="predicted"/>
<sequence>MALSAWASIVGDDPVITAMPNVTNPVWRIEVCDQPALVLKQLPEYPAGVEPVVEYRVLSHLQGSGVSVALPIVTDTGQIVASIGDLAWSLLPHLPHQTENHELGPDAGETTFLIGAAIGHLSQALADYPYGVASFVDDPVKVLDEALPQLPDEVIRLARPYAGRLVEVCGGLPIQLTHGDCNDGNVLINSKGRVSFIDIDHLPVGPRVRDLAYYLTSRLRRHLGSPQTAMLTTCALITAVPSYVAGYRRVQQLSEQEIAAIVPLMLVAEIGGAHWSLYGWEPNLANYRRSKASIEWLIARLDELTVSIQARQ</sequence>
<feature type="domain" description="Aminoglycoside phosphotransferase" evidence="1">
    <location>
        <begin position="22"/>
        <end position="227"/>
    </location>
</feature>
<evidence type="ECO:0000313" key="3">
    <source>
        <dbReference type="Proteomes" id="UP000007947"/>
    </source>
</evidence>
<organism evidence="2 3">
    <name type="scientific">Microlunatus phosphovorus (strain ATCC 700054 / DSM 10555 / JCM 9379 / NBRC 101784 / NCIMB 13414 / VKM Ac-1990 / NM-1)</name>
    <dbReference type="NCBI Taxonomy" id="1032480"/>
    <lineage>
        <taxon>Bacteria</taxon>
        <taxon>Bacillati</taxon>
        <taxon>Actinomycetota</taxon>
        <taxon>Actinomycetes</taxon>
        <taxon>Propionibacteriales</taxon>
        <taxon>Propionibacteriaceae</taxon>
        <taxon>Microlunatus</taxon>
    </lineage>
</organism>
<dbReference type="Pfam" id="PF01636">
    <property type="entry name" value="APH"/>
    <property type="match status" value="1"/>
</dbReference>
<dbReference type="InterPro" id="IPR011009">
    <property type="entry name" value="Kinase-like_dom_sf"/>
</dbReference>
<keyword evidence="3" id="KW-1185">Reference proteome</keyword>
<dbReference type="KEGG" id="mph:MLP_14930"/>
<gene>
    <name evidence="2" type="ordered locus">MLP_14930</name>
</gene>